<dbReference type="PANTHER" id="PTHR43459">
    <property type="entry name" value="ENOYL-COA HYDRATASE"/>
    <property type="match status" value="1"/>
</dbReference>
<comment type="similarity">
    <text evidence="1 2">Belongs to the enoyl-CoA hydratase/isomerase family.</text>
</comment>
<organism evidence="3 4">
    <name type="scientific">Rhodovulum sulfidophilum</name>
    <name type="common">Rhodobacter sulfidophilus</name>
    <dbReference type="NCBI Taxonomy" id="35806"/>
    <lineage>
        <taxon>Bacteria</taxon>
        <taxon>Pseudomonadati</taxon>
        <taxon>Pseudomonadota</taxon>
        <taxon>Alphaproteobacteria</taxon>
        <taxon>Rhodobacterales</taxon>
        <taxon>Paracoccaceae</taxon>
        <taxon>Rhodovulum</taxon>
    </lineage>
</organism>
<dbReference type="InterPro" id="IPR014748">
    <property type="entry name" value="Enoyl-CoA_hydra_C"/>
</dbReference>
<protein>
    <submittedName>
        <fullName evidence="3">Enoyl-CoA hydratase/isomerase</fullName>
    </submittedName>
</protein>
<dbReference type="eggNOG" id="COG1024">
    <property type="taxonomic scope" value="Bacteria"/>
</dbReference>
<dbReference type="InterPro" id="IPR018376">
    <property type="entry name" value="Enoyl-CoA_hyd/isom_CS"/>
</dbReference>
<dbReference type="KEGG" id="rsu:NHU_02430"/>
<accession>A0A0D6B3D4</accession>
<sequence length="259" mass="27418">MTDYTTIGYDCADGVAVVTLNRPEVMNALSARMRAEITHAMRAAGQAARVVVLTGAGRAFCSGQDLGDGANIAEIDIERTLRDEYEPMLSAIIDCPVPVIAAVNGAAAGAGANLALAADVVIASEAAVFVQAFTRIGLIPDAGGTYWLPRQVGFARAMGAALFAEPVPARQAVEWGMIWEAVPEEGFEAHWRARAAQLAAGPTVAYANLKTALRRSVSNDFASQLSLEAELQGRCGASRDFKEGVLAFLEKRMAEFEGR</sequence>
<dbReference type="InterPro" id="IPR001753">
    <property type="entry name" value="Enoyl-CoA_hydra/iso"/>
</dbReference>
<dbReference type="GO" id="GO:0016853">
    <property type="term" value="F:isomerase activity"/>
    <property type="evidence" value="ECO:0007669"/>
    <property type="project" value="UniProtKB-KW"/>
</dbReference>
<dbReference type="EMBL" id="AP014800">
    <property type="protein sequence ID" value="BAQ69581.1"/>
    <property type="molecule type" value="Genomic_DNA"/>
</dbReference>
<name>A0A0D6B3D4_RHOSU</name>
<dbReference type="PROSITE" id="PS00166">
    <property type="entry name" value="ENOYL_COA_HYDRATASE"/>
    <property type="match status" value="1"/>
</dbReference>
<evidence type="ECO:0000313" key="4">
    <source>
        <dbReference type="Proteomes" id="UP000064912"/>
    </source>
</evidence>
<dbReference type="Gene3D" id="1.10.12.10">
    <property type="entry name" value="Lyase 2-enoyl-coa Hydratase, Chain A, domain 2"/>
    <property type="match status" value="1"/>
</dbReference>
<dbReference type="Pfam" id="PF00378">
    <property type="entry name" value="ECH_1"/>
    <property type="match status" value="1"/>
</dbReference>
<dbReference type="CDD" id="cd06558">
    <property type="entry name" value="crotonase-like"/>
    <property type="match status" value="1"/>
</dbReference>
<dbReference type="InterPro" id="IPR029045">
    <property type="entry name" value="ClpP/crotonase-like_dom_sf"/>
</dbReference>
<proteinExistence type="inferred from homology"/>
<dbReference type="PATRIC" id="fig|35806.4.peg.2506"/>
<dbReference type="PANTHER" id="PTHR43459:SF1">
    <property type="entry name" value="EG:BACN32G11.4 PROTEIN"/>
    <property type="match status" value="1"/>
</dbReference>
<dbReference type="Gene3D" id="3.90.226.10">
    <property type="entry name" value="2-enoyl-CoA Hydratase, Chain A, domain 1"/>
    <property type="match status" value="1"/>
</dbReference>
<reference evidence="3 4" key="1">
    <citation type="submission" date="2015-02" db="EMBL/GenBank/DDBJ databases">
        <title>Genome sequene of Rhodovulum sulfidophilum DSM 2351.</title>
        <authorList>
            <person name="Nagao N."/>
        </authorList>
    </citation>
    <scope>NUCLEOTIDE SEQUENCE [LARGE SCALE GENOMIC DNA]</scope>
    <source>
        <strain evidence="3 4">DSM 2351</strain>
    </source>
</reference>
<dbReference type="AlphaFoldDB" id="A0A0D6B3D4"/>
<dbReference type="Proteomes" id="UP000064912">
    <property type="component" value="Chromosome"/>
</dbReference>
<gene>
    <name evidence="3" type="ORF">NHU_02430</name>
</gene>
<keyword evidence="3" id="KW-0413">Isomerase</keyword>
<evidence type="ECO:0000256" key="1">
    <source>
        <dbReference type="ARBA" id="ARBA00005254"/>
    </source>
</evidence>
<evidence type="ECO:0000313" key="3">
    <source>
        <dbReference type="EMBL" id="BAQ69581.1"/>
    </source>
</evidence>
<evidence type="ECO:0000256" key="2">
    <source>
        <dbReference type="RuleBase" id="RU003707"/>
    </source>
</evidence>
<dbReference type="SUPFAM" id="SSF52096">
    <property type="entry name" value="ClpP/crotonase"/>
    <property type="match status" value="1"/>
</dbReference>